<dbReference type="EMBL" id="KB096743">
    <property type="protein sequence ID" value="ESO01676.1"/>
    <property type="molecule type" value="Genomic_DNA"/>
</dbReference>
<dbReference type="CDD" id="cd06263">
    <property type="entry name" value="MAM"/>
    <property type="match status" value="1"/>
</dbReference>
<dbReference type="EMBL" id="AMQM01004992">
    <property type="status" value="NOT_ANNOTATED_CDS"/>
    <property type="molecule type" value="Genomic_DNA"/>
</dbReference>
<reference evidence="3" key="3">
    <citation type="submission" date="2015-06" db="UniProtKB">
        <authorList>
            <consortium name="EnsemblMetazoa"/>
        </authorList>
    </citation>
    <scope>IDENTIFICATION</scope>
</reference>
<dbReference type="GeneID" id="20205069"/>
<proteinExistence type="predicted"/>
<dbReference type="STRING" id="6412.T1F8C0"/>
<evidence type="ECO:0000313" key="3">
    <source>
        <dbReference type="EnsemblMetazoa" id="HelroP174638"/>
    </source>
</evidence>
<dbReference type="InParanoid" id="T1F8C0"/>
<reference evidence="2 4" key="2">
    <citation type="journal article" date="2013" name="Nature">
        <title>Insights into bilaterian evolution from three spiralian genomes.</title>
        <authorList>
            <person name="Simakov O."/>
            <person name="Marletaz F."/>
            <person name="Cho S.J."/>
            <person name="Edsinger-Gonzales E."/>
            <person name="Havlak P."/>
            <person name="Hellsten U."/>
            <person name="Kuo D.H."/>
            <person name="Larsson T."/>
            <person name="Lv J."/>
            <person name="Arendt D."/>
            <person name="Savage R."/>
            <person name="Osoegawa K."/>
            <person name="de Jong P."/>
            <person name="Grimwood J."/>
            <person name="Chapman J.A."/>
            <person name="Shapiro H."/>
            <person name="Aerts A."/>
            <person name="Otillar R.P."/>
            <person name="Terry A.Y."/>
            <person name="Boore J.L."/>
            <person name="Grigoriev I.V."/>
            <person name="Lindberg D.R."/>
            <person name="Seaver E.C."/>
            <person name="Weisblat D.A."/>
            <person name="Putnam N.H."/>
            <person name="Rokhsar D.S."/>
        </authorList>
    </citation>
    <scope>NUCLEOTIDE SEQUENCE</scope>
</reference>
<dbReference type="RefSeq" id="XP_009020330.1">
    <property type="nucleotide sequence ID" value="XM_009022082.1"/>
</dbReference>
<dbReference type="HOGENOM" id="CLU_770045_0_0_1"/>
<dbReference type="InterPro" id="IPR013320">
    <property type="entry name" value="ConA-like_dom_sf"/>
</dbReference>
<name>T1F8C0_HELRO</name>
<feature type="domain" description="MAM" evidence="1">
    <location>
        <begin position="195"/>
        <end position="359"/>
    </location>
</feature>
<dbReference type="Pfam" id="PF00629">
    <property type="entry name" value="MAM"/>
    <property type="match status" value="1"/>
</dbReference>
<dbReference type="CTD" id="20205069"/>
<protein>
    <recommendedName>
        <fullName evidence="1">MAM domain-containing protein</fullName>
    </recommendedName>
</protein>
<dbReference type="OrthoDB" id="6107927at2759"/>
<evidence type="ECO:0000313" key="2">
    <source>
        <dbReference type="EMBL" id="ESO01676.1"/>
    </source>
</evidence>
<keyword evidence="4" id="KW-1185">Reference proteome</keyword>
<dbReference type="Gene3D" id="2.60.120.200">
    <property type="match status" value="1"/>
</dbReference>
<dbReference type="eggNOG" id="ENOG502QSMD">
    <property type="taxonomic scope" value="Eukaryota"/>
</dbReference>
<evidence type="ECO:0000259" key="1">
    <source>
        <dbReference type="PROSITE" id="PS50060"/>
    </source>
</evidence>
<dbReference type="InterPro" id="IPR051560">
    <property type="entry name" value="MAM_domain-containing"/>
</dbReference>
<sequence>MVKHGWYSYKRRQSSQGMKYLQKDIQIDLYVLFFTQLFSVISYVIRKPHDVTIYAVKHKDQLLHTHKFMNKQTKKHTNKKTHTVAVAFDDENTEPEEQKNLNVALNNYYETSHKLSELSAKHDVCRSDLQSQTDLAHHVTSLYYEEKEKYENKTYELQESRDELRVLGSQFNHQVTLIDVIRGKLDLCITNQMLGHCEFEDERICGFSQDYLDNVDWIWSNSRNNTKYAPHVDHTCESRNGHFLVVNITTKENGQKARLISPHLFGYEEQCVEFFYWIHGSRDVGYLNVIAKIPDTNEEDNLWRASGNQGNVWIQAKVNVQKEFVRAGYKLIFEATIGRGLTGEIAIDDFKITNGVCSYK</sequence>
<dbReference type="PRINTS" id="PR00020">
    <property type="entry name" value="MAMDOMAIN"/>
</dbReference>
<dbReference type="KEGG" id="hro:HELRODRAFT_174638"/>
<dbReference type="PROSITE" id="PS50060">
    <property type="entry name" value="MAM_2"/>
    <property type="match status" value="1"/>
</dbReference>
<dbReference type="GO" id="GO:0016020">
    <property type="term" value="C:membrane"/>
    <property type="evidence" value="ECO:0007669"/>
    <property type="project" value="InterPro"/>
</dbReference>
<organism evidence="3 4">
    <name type="scientific">Helobdella robusta</name>
    <name type="common">Californian leech</name>
    <dbReference type="NCBI Taxonomy" id="6412"/>
    <lineage>
        <taxon>Eukaryota</taxon>
        <taxon>Metazoa</taxon>
        <taxon>Spiralia</taxon>
        <taxon>Lophotrochozoa</taxon>
        <taxon>Annelida</taxon>
        <taxon>Clitellata</taxon>
        <taxon>Hirudinea</taxon>
        <taxon>Rhynchobdellida</taxon>
        <taxon>Glossiphoniidae</taxon>
        <taxon>Helobdella</taxon>
    </lineage>
</organism>
<accession>T1F8C0</accession>
<dbReference type="InterPro" id="IPR000998">
    <property type="entry name" value="MAM_dom"/>
</dbReference>
<dbReference type="EnsemblMetazoa" id="HelroT174638">
    <property type="protein sequence ID" value="HelroP174638"/>
    <property type="gene ID" value="HelroG174638"/>
</dbReference>
<dbReference type="PANTHER" id="PTHR23282">
    <property type="entry name" value="APICAL ENDOSOMAL GLYCOPROTEIN PRECURSOR"/>
    <property type="match status" value="1"/>
</dbReference>
<dbReference type="SMART" id="SM00137">
    <property type="entry name" value="MAM"/>
    <property type="match status" value="1"/>
</dbReference>
<dbReference type="PANTHER" id="PTHR23282:SF146">
    <property type="entry name" value="RT07201P-RELATED"/>
    <property type="match status" value="1"/>
</dbReference>
<dbReference type="Proteomes" id="UP000015101">
    <property type="component" value="Unassembled WGS sequence"/>
</dbReference>
<gene>
    <name evidence="3" type="primary">20205069</name>
    <name evidence="2" type="ORF">HELRODRAFT_174638</name>
</gene>
<evidence type="ECO:0000313" key="4">
    <source>
        <dbReference type="Proteomes" id="UP000015101"/>
    </source>
</evidence>
<reference evidence="4" key="1">
    <citation type="submission" date="2012-12" db="EMBL/GenBank/DDBJ databases">
        <authorList>
            <person name="Hellsten U."/>
            <person name="Grimwood J."/>
            <person name="Chapman J.A."/>
            <person name="Shapiro H."/>
            <person name="Aerts A."/>
            <person name="Otillar R.P."/>
            <person name="Terry A.Y."/>
            <person name="Boore J.L."/>
            <person name="Simakov O."/>
            <person name="Marletaz F."/>
            <person name="Cho S.-J."/>
            <person name="Edsinger-Gonzales E."/>
            <person name="Havlak P."/>
            <person name="Kuo D.-H."/>
            <person name="Larsson T."/>
            <person name="Lv J."/>
            <person name="Arendt D."/>
            <person name="Savage R."/>
            <person name="Osoegawa K."/>
            <person name="de Jong P."/>
            <person name="Lindberg D.R."/>
            <person name="Seaver E.C."/>
            <person name="Weisblat D.A."/>
            <person name="Putnam N.H."/>
            <person name="Grigoriev I.V."/>
            <person name="Rokhsar D.S."/>
        </authorList>
    </citation>
    <scope>NUCLEOTIDE SEQUENCE</scope>
</reference>
<dbReference type="AlphaFoldDB" id="T1F8C0"/>
<dbReference type="SUPFAM" id="SSF49899">
    <property type="entry name" value="Concanavalin A-like lectins/glucanases"/>
    <property type="match status" value="1"/>
</dbReference>